<comment type="caution">
    <text evidence="1">The sequence shown here is derived from an EMBL/GenBank/DDBJ whole genome shotgun (WGS) entry which is preliminary data.</text>
</comment>
<gene>
    <name evidence="1" type="ORF">S03H2_55368</name>
</gene>
<accession>X1JDZ9</accession>
<dbReference type="PANTHER" id="PTHR35580">
    <property type="entry name" value="CELL SURFACE GLYCOPROTEIN (S-LAYER PROTEIN)-LIKE PROTEIN"/>
    <property type="match status" value="1"/>
</dbReference>
<proteinExistence type="predicted"/>
<protein>
    <recommendedName>
        <fullName evidence="2">Bulb-type lectin domain-containing protein</fullName>
    </recommendedName>
</protein>
<feature type="non-terminal residue" evidence="1">
    <location>
        <position position="1"/>
    </location>
</feature>
<organism evidence="1">
    <name type="scientific">marine sediment metagenome</name>
    <dbReference type="NCBI Taxonomy" id="412755"/>
    <lineage>
        <taxon>unclassified sequences</taxon>
        <taxon>metagenomes</taxon>
        <taxon>ecological metagenomes</taxon>
    </lineage>
</organism>
<dbReference type="AlphaFoldDB" id="X1JDZ9"/>
<evidence type="ECO:0000313" key="1">
    <source>
        <dbReference type="EMBL" id="GAH79755.1"/>
    </source>
</evidence>
<sequence length="254" mass="27480">YYWGNSGSDGARGVTCMNSNLYVTGYFRDTVDFKPGPFFEEHTAVAQHDVYLSKFDGYGDHLWTATWGGSCESYYQDVGTDVAVNSDGDVLVVGYFQGSADFNPDPVGENILSSWGSTDAFINYLRSDGTYIGAGVWGGTGYDGALDLSVDSSNNVYVTGSFEGYSDFNPFGGVLYKNSNGESDAYLSKFHTETTFLVWDGASTWGGAEDDSGSGVGVYDRGIYVTGSFEDTVDFDPGGGTEERTSVNWKKDIF</sequence>
<dbReference type="EMBL" id="BARU01035358">
    <property type="protein sequence ID" value="GAH79755.1"/>
    <property type="molecule type" value="Genomic_DNA"/>
</dbReference>
<reference evidence="1" key="1">
    <citation type="journal article" date="2014" name="Front. Microbiol.">
        <title>High frequency of phylogenetically diverse reductive dehalogenase-homologous genes in deep subseafloor sedimentary metagenomes.</title>
        <authorList>
            <person name="Kawai M."/>
            <person name="Futagami T."/>
            <person name="Toyoda A."/>
            <person name="Takaki Y."/>
            <person name="Nishi S."/>
            <person name="Hori S."/>
            <person name="Arai W."/>
            <person name="Tsubouchi T."/>
            <person name="Morono Y."/>
            <person name="Uchiyama I."/>
            <person name="Ito T."/>
            <person name="Fujiyama A."/>
            <person name="Inagaki F."/>
            <person name="Takami H."/>
        </authorList>
    </citation>
    <scope>NUCLEOTIDE SEQUENCE</scope>
    <source>
        <strain evidence="1">Expedition CK06-06</strain>
    </source>
</reference>
<dbReference type="InterPro" id="IPR052918">
    <property type="entry name" value="Motility_Chemotaxis_Reg"/>
</dbReference>
<evidence type="ECO:0008006" key="2">
    <source>
        <dbReference type="Google" id="ProtNLM"/>
    </source>
</evidence>
<dbReference type="PANTHER" id="PTHR35580:SF1">
    <property type="entry name" value="PHYTASE-LIKE DOMAIN-CONTAINING PROTEIN"/>
    <property type="match status" value="1"/>
</dbReference>
<feature type="non-terminal residue" evidence="1">
    <location>
        <position position="254"/>
    </location>
</feature>
<name>X1JDZ9_9ZZZZ</name>